<comment type="caution">
    <text evidence="7">The sequence shown here is derived from an EMBL/GenBank/DDBJ whole genome shotgun (WGS) entry which is preliminary data.</text>
</comment>
<dbReference type="SUPFAM" id="SSF160909">
    <property type="entry name" value="ATP12-like"/>
    <property type="match status" value="1"/>
</dbReference>
<dbReference type="AlphaFoldDB" id="A0A4Q4TBU0"/>
<dbReference type="GO" id="GO:0033615">
    <property type="term" value="P:mitochondrial proton-transporting ATP synthase complex assembly"/>
    <property type="evidence" value="ECO:0007669"/>
    <property type="project" value="TreeGrafter"/>
</dbReference>
<dbReference type="GO" id="GO:0005739">
    <property type="term" value="C:mitochondrion"/>
    <property type="evidence" value="ECO:0007669"/>
    <property type="project" value="UniProtKB-SubCell"/>
</dbReference>
<dbReference type="OrthoDB" id="5322896at2759"/>
<evidence type="ECO:0000256" key="2">
    <source>
        <dbReference type="ARBA" id="ARBA00008231"/>
    </source>
</evidence>
<evidence type="ECO:0000256" key="3">
    <source>
        <dbReference type="ARBA" id="ARBA00022946"/>
    </source>
</evidence>
<evidence type="ECO:0000256" key="1">
    <source>
        <dbReference type="ARBA" id="ARBA00004173"/>
    </source>
</evidence>
<feature type="compositionally biased region" description="Polar residues" evidence="6">
    <location>
        <begin position="105"/>
        <end position="120"/>
    </location>
</feature>
<dbReference type="InterPro" id="IPR023335">
    <property type="entry name" value="ATP12_ortho_dom_sf"/>
</dbReference>
<evidence type="ECO:0000256" key="5">
    <source>
        <dbReference type="ARBA" id="ARBA00023186"/>
    </source>
</evidence>
<keyword evidence="3" id="KW-0809">Transit peptide</keyword>
<accession>A0A4Q4TBU0</accession>
<evidence type="ECO:0000256" key="6">
    <source>
        <dbReference type="SAM" id="MobiDB-lite"/>
    </source>
</evidence>
<proteinExistence type="inferred from homology"/>
<dbReference type="PANTHER" id="PTHR21013:SF10">
    <property type="entry name" value="ATP SYNTHASE MITOCHONDRIAL F1 COMPLEX ASSEMBLY FACTOR 2"/>
    <property type="match status" value="1"/>
</dbReference>
<keyword evidence="4" id="KW-0496">Mitochondrion</keyword>
<evidence type="ECO:0000313" key="8">
    <source>
        <dbReference type="Proteomes" id="UP000293360"/>
    </source>
</evidence>
<comment type="subcellular location">
    <subcellularLocation>
        <location evidence="1">Mitochondrion</location>
    </subcellularLocation>
</comment>
<gene>
    <name evidence="7" type="ORF">DL764_005435</name>
</gene>
<feature type="compositionally biased region" description="Low complexity" evidence="6">
    <location>
        <begin position="13"/>
        <end position="34"/>
    </location>
</feature>
<dbReference type="InterPro" id="IPR042272">
    <property type="entry name" value="ATP12_ATP_synth-F1-assembly_N"/>
</dbReference>
<dbReference type="PANTHER" id="PTHR21013">
    <property type="entry name" value="ATP SYNTHASE MITOCHONDRIAL F1 COMPLEX ASSEMBLY FACTOR 2/ATP12 PROTEIN, MITOCHONDRIAL PRECURSOR"/>
    <property type="match status" value="1"/>
</dbReference>
<evidence type="ECO:0000256" key="4">
    <source>
        <dbReference type="ARBA" id="ARBA00023128"/>
    </source>
</evidence>
<protein>
    <recommendedName>
        <fullName evidence="9">ATP synthase mitochondrial F1 complex assembly factor 2</fullName>
    </recommendedName>
</protein>
<evidence type="ECO:0008006" key="9">
    <source>
        <dbReference type="Google" id="ProtNLM"/>
    </source>
</evidence>
<sequence>MKPPTRIALRRLAASRRTLSISPSSSSPLPQLRPRSIHSTPPAPATVSPIHGQGPPPDPPQPTADSEQARLERRRKQAELLQRAQDMRTTAAAEKQSPSNPLPLQKSSSRPLNSGDKTNTKTPLLRKRFWKDVHVREVGGAWEVHLDTRPLRHPTTKRVVRLPLSKHLLAGALAVEWDLLVSAQQATRQHLIPLTSLVCRAIDIREDDEAREGIGISNSSRSSSNTVNEGIRRSIARTVMRYLDTDSLLCWAPPPQRGTDDLEGPSLRDAQRSAAEPVVGFLGARVWPGVEIEPVLDGESILPRGQKASTRQVIEGWVSGLDAWELAGLERAVLAGKSLLGAVRLLVEWSEGHVGVGVGAGVTAETGDGGEKERKFGVEEAARLASIEVDWQTRQWGEVEDTHDVEREDLRRQLGSVVLLVTGTGTR</sequence>
<dbReference type="Gene3D" id="3.30.2180.10">
    <property type="entry name" value="ATP12-like"/>
    <property type="match status" value="1"/>
</dbReference>
<dbReference type="STRING" id="155417.A0A4Q4TBU0"/>
<reference evidence="7 8" key="1">
    <citation type="submission" date="2018-06" db="EMBL/GenBank/DDBJ databases">
        <title>Complete Genomes of Monosporascus.</title>
        <authorList>
            <person name="Robinson A.J."/>
            <person name="Natvig D.O."/>
        </authorList>
    </citation>
    <scope>NUCLEOTIDE SEQUENCE [LARGE SCALE GENOMIC DNA]</scope>
    <source>
        <strain evidence="7 8">CBS 110550</strain>
    </source>
</reference>
<name>A0A4Q4TBU0_9PEZI</name>
<dbReference type="Gene3D" id="1.10.3580.10">
    <property type="entry name" value="ATP12 ATPase"/>
    <property type="match status" value="1"/>
</dbReference>
<dbReference type="InterPro" id="IPR011419">
    <property type="entry name" value="ATP12_ATP_synth-F1-assembly"/>
</dbReference>
<dbReference type="Proteomes" id="UP000293360">
    <property type="component" value="Unassembled WGS sequence"/>
</dbReference>
<feature type="region of interest" description="Disordered" evidence="6">
    <location>
        <begin position="13"/>
        <end position="120"/>
    </location>
</feature>
<evidence type="ECO:0000313" key="7">
    <source>
        <dbReference type="EMBL" id="RYP03014.1"/>
    </source>
</evidence>
<keyword evidence="5" id="KW-0143">Chaperone</keyword>
<comment type="similarity">
    <text evidence="2">Belongs to the ATP12 family.</text>
</comment>
<dbReference type="EMBL" id="QJNU01000289">
    <property type="protein sequence ID" value="RYP03014.1"/>
    <property type="molecule type" value="Genomic_DNA"/>
</dbReference>
<organism evidence="7 8">
    <name type="scientific">Monosporascus ibericus</name>
    <dbReference type="NCBI Taxonomy" id="155417"/>
    <lineage>
        <taxon>Eukaryota</taxon>
        <taxon>Fungi</taxon>
        <taxon>Dikarya</taxon>
        <taxon>Ascomycota</taxon>
        <taxon>Pezizomycotina</taxon>
        <taxon>Sordariomycetes</taxon>
        <taxon>Xylariomycetidae</taxon>
        <taxon>Xylariales</taxon>
        <taxon>Xylariales incertae sedis</taxon>
        <taxon>Monosporascus</taxon>
    </lineage>
</organism>
<dbReference type="Pfam" id="PF07542">
    <property type="entry name" value="ATP12"/>
    <property type="match status" value="1"/>
</dbReference>
<keyword evidence="8" id="KW-1185">Reference proteome</keyword>